<evidence type="ECO:0000256" key="1">
    <source>
        <dbReference type="SAM" id="Phobius"/>
    </source>
</evidence>
<feature type="transmembrane region" description="Helical" evidence="1">
    <location>
        <begin position="61"/>
        <end position="85"/>
    </location>
</feature>
<proteinExistence type="predicted"/>
<protein>
    <submittedName>
        <fullName evidence="2">Uncharacterized protein</fullName>
    </submittedName>
</protein>
<feature type="transmembrane region" description="Helical" evidence="1">
    <location>
        <begin position="91"/>
        <end position="112"/>
    </location>
</feature>
<evidence type="ECO:0000313" key="2">
    <source>
        <dbReference type="EMBL" id="TDY02561.1"/>
    </source>
</evidence>
<reference evidence="2 3" key="1">
    <citation type="submission" date="2019-03" db="EMBL/GenBank/DDBJ databases">
        <title>Genomic Encyclopedia of Type Strains, Phase IV (KMG-IV): sequencing the most valuable type-strain genomes for metagenomic binning, comparative biology and taxonomic classification.</title>
        <authorList>
            <person name="Goeker M."/>
        </authorList>
    </citation>
    <scope>NUCLEOTIDE SEQUENCE [LARGE SCALE GENOMIC DNA]</scope>
    <source>
        <strain evidence="2 3">DSM 16326</strain>
    </source>
</reference>
<dbReference type="RefSeq" id="WP_134081641.1">
    <property type="nucleotide sequence ID" value="NZ_SOQX01000002.1"/>
</dbReference>
<keyword evidence="3" id="KW-1185">Reference proteome</keyword>
<evidence type="ECO:0000313" key="3">
    <source>
        <dbReference type="Proteomes" id="UP000294914"/>
    </source>
</evidence>
<dbReference type="EMBL" id="SOQX01000002">
    <property type="protein sequence ID" value="TDY02561.1"/>
    <property type="molecule type" value="Genomic_DNA"/>
</dbReference>
<name>A0A4R8INT9_9GAMM</name>
<dbReference type="AlphaFoldDB" id="A0A4R8INT9"/>
<keyword evidence="1" id="KW-0472">Membrane</keyword>
<gene>
    <name evidence="2" type="ORF">EDC23_0936</name>
</gene>
<keyword evidence="1" id="KW-1133">Transmembrane helix</keyword>
<sequence>MAHQITMKFAQTGLLGRQQTIQLLDDRALRIREKRNKRQREYSIDLLALDPNSQRRFAWCWSWLTGSGLTLSGVLVLFWLLQYYLPGAADGYLLLTLVLGSLLTIGQLYLFWKYSSRQQVFLSRHANIPLLKLQINQPSRNEFEQFVQRLVQRITELDENFELSTQQQLSGELRMLRRLSKNQVITHAQYAQAKEELFGRFEESPAPDVPLPDMADA</sequence>
<accession>A0A4R8INT9</accession>
<keyword evidence="1" id="KW-0812">Transmembrane</keyword>
<dbReference type="Proteomes" id="UP000294914">
    <property type="component" value="Unassembled WGS sequence"/>
</dbReference>
<comment type="caution">
    <text evidence="2">The sequence shown here is derived from an EMBL/GenBank/DDBJ whole genome shotgun (WGS) entry which is preliminary data.</text>
</comment>
<organism evidence="2 3">
    <name type="scientific">Thiohalophilus thiocyanatoxydans</name>
    <dbReference type="NCBI Taxonomy" id="381308"/>
    <lineage>
        <taxon>Bacteria</taxon>
        <taxon>Pseudomonadati</taxon>
        <taxon>Pseudomonadota</taxon>
        <taxon>Gammaproteobacteria</taxon>
        <taxon>Thiohalomonadales</taxon>
        <taxon>Thiohalophilaceae</taxon>
        <taxon>Thiohalophilus</taxon>
    </lineage>
</organism>